<dbReference type="RefSeq" id="WP_104435599.1">
    <property type="nucleotide sequence ID" value="NZ_PTJA01000002.1"/>
</dbReference>
<reference evidence="1 2" key="1">
    <citation type="submission" date="2018-02" db="EMBL/GenBank/DDBJ databases">
        <title>Genomic Encyclopedia of Archaeal and Bacterial Type Strains, Phase II (KMG-II): from individual species to whole genera.</title>
        <authorList>
            <person name="Goeker M."/>
        </authorList>
    </citation>
    <scope>NUCLEOTIDE SEQUENCE [LARGE SCALE GENOMIC DNA]</scope>
    <source>
        <strain evidence="1 2">DSM 3808</strain>
    </source>
</reference>
<dbReference type="Proteomes" id="UP000237749">
    <property type="component" value="Unassembled WGS sequence"/>
</dbReference>
<name>A0A2S6HXZ4_9FIRM</name>
<gene>
    <name evidence="1" type="ORF">BXY41_102475</name>
</gene>
<protein>
    <submittedName>
        <fullName evidence="1">Uncharacterized protein</fullName>
    </submittedName>
</protein>
<proteinExistence type="predicted"/>
<evidence type="ECO:0000313" key="2">
    <source>
        <dbReference type="Proteomes" id="UP000237749"/>
    </source>
</evidence>
<keyword evidence="2" id="KW-1185">Reference proteome</keyword>
<dbReference type="AlphaFoldDB" id="A0A2S6HXZ4"/>
<sequence>MSLGINIPIVSQGFDSAQDIVERHNKKLSETKEYVYFSTSNRIDPKKAEDVDYILLSNQYGLRYLCQVVDYIFYVDKGIPVDSVVYSPKKYADVPVKHWFKICSIEIMESEEVRKFIPLNQAVIQKYGNVESYIENTKRLQIFYFKK</sequence>
<accession>A0A2S6HXZ4</accession>
<dbReference type="EMBL" id="PTJA01000002">
    <property type="protein sequence ID" value="PPK82785.1"/>
    <property type="molecule type" value="Genomic_DNA"/>
</dbReference>
<organism evidence="1 2">
    <name type="scientific">Lacrimispora xylanisolvens</name>
    <dbReference type="NCBI Taxonomy" id="384636"/>
    <lineage>
        <taxon>Bacteria</taxon>
        <taxon>Bacillati</taxon>
        <taxon>Bacillota</taxon>
        <taxon>Clostridia</taxon>
        <taxon>Lachnospirales</taxon>
        <taxon>Lachnospiraceae</taxon>
        <taxon>Lacrimispora</taxon>
    </lineage>
</organism>
<evidence type="ECO:0000313" key="1">
    <source>
        <dbReference type="EMBL" id="PPK82785.1"/>
    </source>
</evidence>
<comment type="caution">
    <text evidence="1">The sequence shown here is derived from an EMBL/GenBank/DDBJ whole genome shotgun (WGS) entry which is preliminary data.</text>
</comment>